<keyword evidence="3" id="KW-1185">Reference proteome</keyword>
<dbReference type="AlphaFoldDB" id="A0A7H1DX10"/>
<dbReference type="PANTHER" id="PTHR33383:SF1">
    <property type="entry name" value="MEMBRANE PROTEIN INSERTION EFFICIENCY FACTOR-RELATED"/>
    <property type="match status" value="1"/>
</dbReference>
<name>A0A7H1DX10_9FLAO</name>
<sequence>MKSTFNKIITFPLVIFIKFYQWFISPLLPKNCRYEPTCSHYMVEALQVHGPIKGFWLGAKRIARCHPWGGEGYDPVPPKCEHQH</sequence>
<gene>
    <name evidence="2" type="primary">yidD</name>
    <name evidence="2" type="ORF">H0S70_00560</name>
</gene>
<evidence type="ECO:0000313" key="2">
    <source>
        <dbReference type="EMBL" id="QNS41518.1"/>
    </source>
</evidence>
<comment type="similarity">
    <text evidence="1">Belongs to the UPF0161 family.</text>
</comment>
<dbReference type="PANTHER" id="PTHR33383">
    <property type="entry name" value="MEMBRANE PROTEIN INSERTION EFFICIENCY FACTOR-RELATED"/>
    <property type="match status" value="1"/>
</dbReference>
<keyword evidence="1" id="KW-1003">Cell membrane</keyword>
<comment type="function">
    <text evidence="1">Could be involved in insertion of integral membrane proteins into the membrane.</text>
</comment>
<dbReference type="Pfam" id="PF01809">
    <property type="entry name" value="YidD"/>
    <property type="match status" value="1"/>
</dbReference>
<dbReference type="Proteomes" id="UP000516438">
    <property type="component" value="Chromosome"/>
</dbReference>
<dbReference type="GO" id="GO:0005886">
    <property type="term" value="C:plasma membrane"/>
    <property type="evidence" value="ECO:0007669"/>
    <property type="project" value="UniProtKB-SubCell"/>
</dbReference>
<dbReference type="HAMAP" id="MF_00386">
    <property type="entry name" value="UPF0161_YidD"/>
    <property type="match status" value="1"/>
</dbReference>
<dbReference type="EMBL" id="CP060203">
    <property type="protein sequence ID" value="QNS41518.1"/>
    <property type="molecule type" value="Genomic_DNA"/>
</dbReference>
<keyword evidence="1" id="KW-0472">Membrane</keyword>
<dbReference type="RefSeq" id="WP_188321307.1">
    <property type="nucleotide sequence ID" value="NZ_CP060203.1"/>
</dbReference>
<proteinExistence type="inferred from homology"/>
<dbReference type="SMART" id="SM01234">
    <property type="entry name" value="Haemolytic"/>
    <property type="match status" value="1"/>
</dbReference>
<reference evidence="2 3" key="1">
    <citation type="submission" date="2020-07" db="EMBL/GenBank/DDBJ databases">
        <title>Complete genome and description of Chryseobacterium manosquense strain Marseille-Q2069 sp. nov.</title>
        <authorList>
            <person name="Boxberger M."/>
        </authorList>
    </citation>
    <scope>NUCLEOTIDE SEQUENCE [LARGE SCALE GENOMIC DNA]</scope>
    <source>
        <strain evidence="2 3">Marseille-Q2069</strain>
    </source>
</reference>
<evidence type="ECO:0000256" key="1">
    <source>
        <dbReference type="HAMAP-Rule" id="MF_00386"/>
    </source>
</evidence>
<comment type="subcellular location">
    <subcellularLocation>
        <location evidence="1">Cell membrane</location>
        <topology evidence="1">Peripheral membrane protein</topology>
        <orientation evidence="1">Cytoplasmic side</orientation>
    </subcellularLocation>
</comment>
<dbReference type="KEGG" id="cmaq:H0S70_00560"/>
<organism evidence="2 3">
    <name type="scientific">Chryseobacterium manosquense</name>
    <dbReference type="NCBI Taxonomy" id="2754694"/>
    <lineage>
        <taxon>Bacteria</taxon>
        <taxon>Pseudomonadati</taxon>
        <taxon>Bacteroidota</taxon>
        <taxon>Flavobacteriia</taxon>
        <taxon>Flavobacteriales</taxon>
        <taxon>Weeksellaceae</taxon>
        <taxon>Chryseobacterium group</taxon>
        <taxon>Chryseobacterium</taxon>
    </lineage>
</organism>
<dbReference type="NCBIfam" id="TIGR00278">
    <property type="entry name" value="membrane protein insertion efficiency factor YidD"/>
    <property type="match status" value="1"/>
</dbReference>
<dbReference type="InterPro" id="IPR002696">
    <property type="entry name" value="Membr_insert_effic_factor_YidD"/>
</dbReference>
<protein>
    <recommendedName>
        <fullName evidence="1">Putative membrane protein insertion efficiency factor</fullName>
    </recommendedName>
</protein>
<accession>A0A7H1DX10</accession>
<evidence type="ECO:0000313" key="3">
    <source>
        <dbReference type="Proteomes" id="UP000516438"/>
    </source>
</evidence>